<organism evidence="2 3">
    <name type="scientific">Peltaster fructicola</name>
    <dbReference type="NCBI Taxonomy" id="286661"/>
    <lineage>
        <taxon>Eukaryota</taxon>
        <taxon>Fungi</taxon>
        <taxon>Dikarya</taxon>
        <taxon>Ascomycota</taxon>
        <taxon>Pezizomycotina</taxon>
        <taxon>Dothideomycetes</taxon>
        <taxon>Dothideomycetes incertae sedis</taxon>
        <taxon>Peltaster</taxon>
    </lineage>
</organism>
<dbReference type="Gene3D" id="1.20.1250.20">
    <property type="entry name" value="MFS general substrate transporter like domains"/>
    <property type="match status" value="1"/>
</dbReference>
<dbReference type="EMBL" id="CP051142">
    <property type="protein sequence ID" value="QIX00916.1"/>
    <property type="molecule type" value="Genomic_DNA"/>
</dbReference>
<keyword evidence="1" id="KW-0812">Transmembrane</keyword>
<keyword evidence="3" id="KW-1185">Reference proteome</keyword>
<dbReference type="Proteomes" id="UP000503462">
    <property type="component" value="Chromosome 4"/>
</dbReference>
<sequence length="223" mass="23996">MAAAAELILGAMLPVFSLEHFSIDPETIVALANIQLPAGTNSLAIVATLPDAPPIWEFFLLGCLPVLFIGVSNVVMAFGICDRAKASDLGCGIVAICGCVWAGVSKSLNPHLPARCVQAIGAGTVESLIPFVIPDLTFDHQRNTWMSYVFATQGIIIVGLGFATPHIIIFLSWRWVDFTTAIGAATFIVIIVVFPPEIKWYRSSDEINGVPRDGRGTTYLRHS</sequence>
<evidence type="ECO:0000256" key="1">
    <source>
        <dbReference type="SAM" id="Phobius"/>
    </source>
</evidence>
<gene>
    <name evidence="2" type="ORF">AMS68_006433</name>
</gene>
<reference evidence="2 3" key="1">
    <citation type="journal article" date="2016" name="Sci. Rep.">
        <title>Peltaster fructicola genome reveals evolution from an invasive phytopathogen to an ectophytic parasite.</title>
        <authorList>
            <person name="Xu C."/>
            <person name="Chen H."/>
            <person name="Gleason M.L."/>
            <person name="Xu J.R."/>
            <person name="Liu H."/>
            <person name="Zhang R."/>
            <person name="Sun G."/>
        </authorList>
    </citation>
    <scope>NUCLEOTIDE SEQUENCE [LARGE SCALE GENOMIC DNA]</scope>
    <source>
        <strain evidence="2 3">LNHT1506</strain>
    </source>
</reference>
<keyword evidence="1" id="KW-1133">Transmembrane helix</keyword>
<dbReference type="SUPFAM" id="SSF103473">
    <property type="entry name" value="MFS general substrate transporter"/>
    <property type="match status" value="1"/>
</dbReference>
<accession>A0A6H0Y1U6</accession>
<feature type="transmembrane region" description="Helical" evidence="1">
    <location>
        <begin position="145"/>
        <end position="163"/>
    </location>
</feature>
<keyword evidence="1" id="KW-0472">Membrane</keyword>
<protein>
    <recommendedName>
        <fullName evidence="4">Major facilitator superfamily (MFS) profile domain-containing protein</fullName>
    </recommendedName>
</protein>
<evidence type="ECO:0000313" key="3">
    <source>
        <dbReference type="Proteomes" id="UP000503462"/>
    </source>
</evidence>
<dbReference type="AlphaFoldDB" id="A0A6H0Y1U6"/>
<feature type="transmembrane region" description="Helical" evidence="1">
    <location>
        <begin position="58"/>
        <end position="80"/>
    </location>
</feature>
<proteinExistence type="predicted"/>
<name>A0A6H0Y1U6_9PEZI</name>
<dbReference type="InterPro" id="IPR036259">
    <property type="entry name" value="MFS_trans_sf"/>
</dbReference>
<evidence type="ECO:0008006" key="4">
    <source>
        <dbReference type="Google" id="ProtNLM"/>
    </source>
</evidence>
<evidence type="ECO:0000313" key="2">
    <source>
        <dbReference type="EMBL" id="QIX00916.1"/>
    </source>
</evidence>
<dbReference type="OrthoDB" id="268400at2759"/>
<feature type="transmembrane region" description="Helical" evidence="1">
    <location>
        <begin position="175"/>
        <end position="194"/>
    </location>
</feature>